<accession>A0A0D6Q0Q1</accession>
<protein>
    <submittedName>
        <fullName evidence="2">Uncharacterized protein</fullName>
    </submittedName>
</protein>
<sequence length="112" mass="12557">MKEQYYPRLSEVIARDMDRLNGTRLPRGPDLGPAIAALTIGLLFALALSGCTQPVVRPQCIPLKVVSKADENMLADELDATPDMPALHDMAHDWVRMRDEDRVCLKKARSRE</sequence>
<evidence type="ECO:0000313" key="2">
    <source>
        <dbReference type="EMBL" id="GAN97152.1"/>
    </source>
</evidence>
<dbReference type="Proteomes" id="UP000032675">
    <property type="component" value="Unassembled WGS sequence"/>
</dbReference>
<keyword evidence="1" id="KW-0812">Transmembrane</keyword>
<dbReference type="AlphaFoldDB" id="A0A0D6Q0Q1"/>
<gene>
    <name evidence="2" type="ORF">Geu3261_0144_024</name>
</gene>
<keyword evidence="1" id="KW-0472">Membrane</keyword>
<dbReference type="RefSeq" id="WP_048851720.1">
    <property type="nucleotide sequence ID" value="NZ_BANI01000127.1"/>
</dbReference>
<feature type="transmembrane region" description="Helical" evidence="1">
    <location>
        <begin position="31"/>
        <end position="49"/>
    </location>
</feature>
<keyword evidence="1" id="KW-1133">Transmembrane helix</keyword>
<evidence type="ECO:0000256" key="1">
    <source>
        <dbReference type="SAM" id="Phobius"/>
    </source>
</evidence>
<reference evidence="2 3" key="1">
    <citation type="submission" date="2012-11" db="EMBL/GenBank/DDBJ databases">
        <title>Whole genome sequence of Gluconacetobacter europaeus NBRC3261.</title>
        <authorList>
            <person name="Azuma Y."/>
            <person name="Higashiura N."/>
            <person name="Hirakawa H."/>
            <person name="Matsushita K."/>
        </authorList>
    </citation>
    <scope>NUCLEOTIDE SEQUENCE [LARGE SCALE GENOMIC DNA]</scope>
    <source>
        <strain evidence="2 3">NBRC 3261</strain>
    </source>
</reference>
<organism evidence="2 3">
    <name type="scientific">Komagataeibacter europaeus NBRC 3261</name>
    <dbReference type="NCBI Taxonomy" id="1234669"/>
    <lineage>
        <taxon>Bacteria</taxon>
        <taxon>Pseudomonadati</taxon>
        <taxon>Pseudomonadota</taxon>
        <taxon>Alphaproteobacteria</taxon>
        <taxon>Acetobacterales</taxon>
        <taxon>Acetobacteraceae</taxon>
        <taxon>Komagataeibacter</taxon>
    </lineage>
</organism>
<evidence type="ECO:0000313" key="3">
    <source>
        <dbReference type="Proteomes" id="UP000032675"/>
    </source>
</evidence>
<comment type="caution">
    <text evidence="2">The sequence shown here is derived from an EMBL/GenBank/DDBJ whole genome shotgun (WGS) entry which is preliminary data.</text>
</comment>
<name>A0A0D6Q0Q1_KOMEU</name>
<dbReference type="EMBL" id="BANI01000127">
    <property type="protein sequence ID" value="GAN97152.1"/>
    <property type="molecule type" value="Genomic_DNA"/>
</dbReference>
<proteinExistence type="predicted"/>